<dbReference type="Proteomes" id="UP001396334">
    <property type="component" value="Unassembled WGS sequence"/>
</dbReference>
<evidence type="ECO:0000313" key="2">
    <source>
        <dbReference type="Proteomes" id="UP001396334"/>
    </source>
</evidence>
<sequence length="107" mass="11758">MTLRGEERHLLQLVVQSVMQMVAGSAVSCLELGVCEGRRIAEVLGIEPVIVEADAVLIVQLRLEDCLKIIQDGQVTIKEMGVQTYDTIGKGRRYSFRGATFHSKASP</sequence>
<gene>
    <name evidence="1" type="ORF">V6N11_009788</name>
</gene>
<dbReference type="PROSITE" id="PS51257">
    <property type="entry name" value="PROKAR_LIPOPROTEIN"/>
    <property type="match status" value="1"/>
</dbReference>
<dbReference type="EMBL" id="JBBPBN010000380">
    <property type="protein sequence ID" value="KAK8487756.1"/>
    <property type="molecule type" value="Genomic_DNA"/>
</dbReference>
<evidence type="ECO:0008006" key="3">
    <source>
        <dbReference type="Google" id="ProtNLM"/>
    </source>
</evidence>
<comment type="caution">
    <text evidence="1">The sequence shown here is derived from an EMBL/GenBank/DDBJ whole genome shotgun (WGS) entry which is preliminary data.</text>
</comment>
<protein>
    <recommendedName>
        <fullName evidence="3">RNase H type-1 domain-containing protein</fullName>
    </recommendedName>
</protein>
<name>A0ABR2A479_9ROSI</name>
<proteinExistence type="predicted"/>
<reference evidence="1 2" key="1">
    <citation type="journal article" date="2024" name="G3 (Bethesda)">
        <title>Genome assembly of Hibiscus sabdariffa L. provides insights into metabolisms of medicinal natural products.</title>
        <authorList>
            <person name="Kim T."/>
        </authorList>
    </citation>
    <scope>NUCLEOTIDE SEQUENCE [LARGE SCALE GENOMIC DNA]</scope>
    <source>
        <strain evidence="1">TK-2024</strain>
        <tissue evidence="1">Old leaves</tissue>
    </source>
</reference>
<evidence type="ECO:0000313" key="1">
    <source>
        <dbReference type="EMBL" id="KAK8487756.1"/>
    </source>
</evidence>
<keyword evidence="2" id="KW-1185">Reference proteome</keyword>
<organism evidence="1 2">
    <name type="scientific">Hibiscus sabdariffa</name>
    <name type="common">roselle</name>
    <dbReference type="NCBI Taxonomy" id="183260"/>
    <lineage>
        <taxon>Eukaryota</taxon>
        <taxon>Viridiplantae</taxon>
        <taxon>Streptophyta</taxon>
        <taxon>Embryophyta</taxon>
        <taxon>Tracheophyta</taxon>
        <taxon>Spermatophyta</taxon>
        <taxon>Magnoliopsida</taxon>
        <taxon>eudicotyledons</taxon>
        <taxon>Gunneridae</taxon>
        <taxon>Pentapetalae</taxon>
        <taxon>rosids</taxon>
        <taxon>malvids</taxon>
        <taxon>Malvales</taxon>
        <taxon>Malvaceae</taxon>
        <taxon>Malvoideae</taxon>
        <taxon>Hibiscus</taxon>
    </lineage>
</organism>
<accession>A0ABR2A479</accession>